<evidence type="ECO:0008006" key="3">
    <source>
        <dbReference type="Google" id="ProtNLM"/>
    </source>
</evidence>
<name>A0A1A9WP01_9MUSC</name>
<protein>
    <recommendedName>
        <fullName evidence="3">F-box domain-containing protein</fullName>
    </recommendedName>
</protein>
<dbReference type="SUPFAM" id="SSF52058">
    <property type="entry name" value="L domain-like"/>
    <property type="match status" value="1"/>
</dbReference>
<reference evidence="1" key="2">
    <citation type="submission" date="2020-05" db="UniProtKB">
        <authorList>
            <consortium name="EnsemblMetazoa"/>
        </authorList>
    </citation>
    <scope>IDENTIFICATION</scope>
    <source>
        <strain evidence="1">IAEA</strain>
    </source>
</reference>
<evidence type="ECO:0000313" key="2">
    <source>
        <dbReference type="Proteomes" id="UP000091820"/>
    </source>
</evidence>
<reference evidence="2" key="1">
    <citation type="submission" date="2014-03" db="EMBL/GenBank/DDBJ databases">
        <authorList>
            <person name="Aksoy S."/>
            <person name="Warren W."/>
            <person name="Wilson R.K."/>
        </authorList>
    </citation>
    <scope>NUCLEOTIDE SEQUENCE [LARGE SCALE GENOMIC DNA]</scope>
    <source>
        <strain evidence="2">IAEA</strain>
    </source>
</reference>
<dbReference type="InterPro" id="IPR032675">
    <property type="entry name" value="LRR_dom_sf"/>
</dbReference>
<keyword evidence="2" id="KW-1185">Reference proteome</keyword>
<dbReference type="EnsemblMetazoa" id="GBRI026650-RA">
    <property type="protein sequence ID" value="GBRI026650-PA"/>
    <property type="gene ID" value="GBRI026650"/>
</dbReference>
<dbReference type="AlphaFoldDB" id="A0A1A9WP01"/>
<evidence type="ECO:0000313" key="1">
    <source>
        <dbReference type="EnsemblMetazoa" id="GBRI026650-PA"/>
    </source>
</evidence>
<dbReference type="VEuPathDB" id="VectorBase:GBRI026650"/>
<proteinExistence type="predicted"/>
<dbReference type="Gene3D" id="3.80.10.10">
    <property type="entry name" value="Ribonuclease Inhibitor"/>
    <property type="match status" value="1"/>
</dbReference>
<organism evidence="1 2">
    <name type="scientific">Glossina brevipalpis</name>
    <dbReference type="NCBI Taxonomy" id="37001"/>
    <lineage>
        <taxon>Eukaryota</taxon>
        <taxon>Metazoa</taxon>
        <taxon>Ecdysozoa</taxon>
        <taxon>Arthropoda</taxon>
        <taxon>Hexapoda</taxon>
        <taxon>Insecta</taxon>
        <taxon>Pterygota</taxon>
        <taxon>Neoptera</taxon>
        <taxon>Endopterygota</taxon>
        <taxon>Diptera</taxon>
        <taxon>Brachycera</taxon>
        <taxon>Muscomorpha</taxon>
        <taxon>Hippoboscoidea</taxon>
        <taxon>Glossinidae</taxon>
        <taxon>Glossina</taxon>
    </lineage>
</organism>
<accession>A0A1A9WP01</accession>
<dbReference type="Proteomes" id="UP000091820">
    <property type="component" value="Unassembled WGS sequence"/>
</dbReference>
<sequence>MLENLPKENRLKSIALHISLHDPDLLQLVLQKWSNSLKCIDLKCEIEAKNVKQLNFTSDKIRCLDVMSFTENAQDVLHCIAPKTNITLTKLTLSDTPPLVPLFNDLVLRLANLTSLNLFGYGSSVIDEEMEYIFRYLINLRHLILSSHGDLRDIKYIPSKPNITNLKRIQTLGSCWCPIEVLRISNLNFEFKELNKLHLSRCRNTRFVLNVVDFKNYFAALEELLDDQLFIPIKWCGTTLTADYNGRYHYLCDTIREMSKIFPHLRNHIYLF</sequence>